<dbReference type="InterPro" id="IPR029033">
    <property type="entry name" value="His_PPase_superfam"/>
</dbReference>
<dbReference type="EMBL" id="QJTJ01000002">
    <property type="protein sequence ID" value="PYF08380.1"/>
    <property type="molecule type" value="Genomic_DNA"/>
</dbReference>
<dbReference type="InterPro" id="IPR013078">
    <property type="entry name" value="His_Pase_superF_clade-1"/>
</dbReference>
<proteinExistence type="predicted"/>
<keyword evidence="2" id="KW-1185">Reference proteome</keyword>
<sequence length="189" mass="21976">MLTNLYLVRHAYSTYSPDELGRPLSQRGFIDAEKIKKLFENEEIDIIISSPYKRAIQTVEGIANFREKVVLLEENFKERTLSIGAVEDFEAAITKVWVEPTFSWSGGESNMDAQKRGVKALKNLLTTCEGKNVVIGTHGNLMTLILNHFDKNYDFNFWKTLDMPDIYKLTFEYQELKEVKRIWNRTENI</sequence>
<comment type="caution">
    <text evidence="1">The sequence shown here is derived from an EMBL/GenBank/DDBJ whole genome shotgun (WGS) entry which is preliminary data.</text>
</comment>
<dbReference type="SMART" id="SM00855">
    <property type="entry name" value="PGAM"/>
    <property type="match status" value="1"/>
</dbReference>
<accession>A0A318TWT4</accession>
<protein>
    <submittedName>
        <fullName evidence="1">2,3-bisphosphoglycerate-dependent phosphoglycerate mutase</fullName>
    </submittedName>
</protein>
<evidence type="ECO:0000313" key="1">
    <source>
        <dbReference type="EMBL" id="PYF08380.1"/>
    </source>
</evidence>
<dbReference type="OrthoDB" id="2185101at2"/>
<dbReference type="Proteomes" id="UP000247416">
    <property type="component" value="Unassembled WGS sequence"/>
</dbReference>
<reference evidence="1 2" key="1">
    <citation type="submission" date="2018-06" db="EMBL/GenBank/DDBJ databases">
        <title>Genomic Encyclopedia of Archaeal and Bacterial Type Strains, Phase II (KMG-II): from individual species to whole genera.</title>
        <authorList>
            <person name="Goeker M."/>
        </authorList>
    </citation>
    <scope>NUCLEOTIDE SEQUENCE [LARGE SCALE GENOMIC DNA]</scope>
    <source>
        <strain evidence="1 2">KACC 16626</strain>
    </source>
</reference>
<name>A0A318TWT4_9BACL</name>
<gene>
    <name evidence="1" type="ORF">BJ095_102146</name>
</gene>
<dbReference type="PANTHER" id="PTHR48100">
    <property type="entry name" value="BROAD-SPECIFICITY PHOSPHATASE YOR283W-RELATED"/>
    <property type="match status" value="1"/>
</dbReference>
<dbReference type="RefSeq" id="WP_107931851.1">
    <property type="nucleotide sequence ID" value="NZ_CP085009.1"/>
</dbReference>
<dbReference type="InterPro" id="IPR050275">
    <property type="entry name" value="PGM_Phosphatase"/>
</dbReference>
<dbReference type="Gene3D" id="3.40.50.1240">
    <property type="entry name" value="Phosphoglycerate mutase-like"/>
    <property type="match status" value="1"/>
</dbReference>
<dbReference type="GO" id="GO:0005737">
    <property type="term" value="C:cytoplasm"/>
    <property type="evidence" value="ECO:0007669"/>
    <property type="project" value="TreeGrafter"/>
</dbReference>
<dbReference type="CDD" id="cd07067">
    <property type="entry name" value="HP_PGM_like"/>
    <property type="match status" value="1"/>
</dbReference>
<dbReference type="PANTHER" id="PTHR48100:SF59">
    <property type="entry name" value="ADENOSYLCOBALAMIN_ALPHA-RIBAZOLE PHOSPHATASE"/>
    <property type="match status" value="1"/>
</dbReference>
<dbReference type="GO" id="GO:0016791">
    <property type="term" value="F:phosphatase activity"/>
    <property type="evidence" value="ECO:0007669"/>
    <property type="project" value="TreeGrafter"/>
</dbReference>
<dbReference type="Pfam" id="PF00300">
    <property type="entry name" value="His_Phos_1"/>
    <property type="match status" value="1"/>
</dbReference>
<evidence type="ECO:0000313" key="2">
    <source>
        <dbReference type="Proteomes" id="UP000247416"/>
    </source>
</evidence>
<dbReference type="AlphaFoldDB" id="A0A318TWT4"/>
<organism evidence="1 2">
    <name type="scientific">Ureibacillus chungkukjangi</name>
    <dbReference type="NCBI Taxonomy" id="1202712"/>
    <lineage>
        <taxon>Bacteria</taxon>
        <taxon>Bacillati</taxon>
        <taxon>Bacillota</taxon>
        <taxon>Bacilli</taxon>
        <taxon>Bacillales</taxon>
        <taxon>Caryophanaceae</taxon>
        <taxon>Ureibacillus</taxon>
    </lineage>
</organism>
<dbReference type="SUPFAM" id="SSF53254">
    <property type="entry name" value="Phosphoglycerate mutase-like"/>
    <property type="match status" value="1"/>
</dbReference>